<feature type="domain" description="Polymerase/histidinol phosphatase N-terminal" evidence="1">
    <location>
        <begin position="5"/>
        <end position="68"/>
    </location>
</feature>
<dbReference type="InterPro" id="IPR003141">
    <property type="entry name" value="Pol/His_phosphatase_N"/>
</dbReference>
<evidence type="ECO:0000313" key="2">
    <source>
        <dbReference type="EMBL" id="SFO42197.1"/>
    </source>
</evidence>
<sequence length="173" mass="19846">MYINCHSYHSLRYGTLSVNNLVSQAQACNVRVLALTDINTVTGIYDFVKACKEAHIKPVVGMEFRSDNRLLYIGLTKNNNGIGEMCRLLTAHNCDGAQLPQKAPEFENVYVIYPFSNHPKTLRQNEFIGVRPEQLNFLIQKEWQEYLPKMVIWSPVTVSGKNEHNLHRILRAI</sequence>
<dbReference type="InterPro" id="IPR004013">
    <property type="entry name" value="PHP_dom"/>
</dbReference>
<dbReference type="Gene3D" id="3.20.20.140">
    <property type="entry name" value="Metal-dependent hydrolases"/>
    <property type="match status" value="1"/>
</dbReference>
<dbReference type="STRING" id="913024.SAMN05421741_1721"/>
<reference evidence="3" key="1">
    <citation type="submission" date="2016-10" db="EMBL/GenBank/DDBJ databases">
        <authorList>
            <person name="Varghese N."/>
            <person name="Submissions S."/>
        </authorList>
    </citation>
    <scope>NUCLEOTIDE SEQUENCE [LARGE SCALE GENOMIC DNA]</scope>
    <source>
        <strain evidence="3">DS-12</strain>
    </source>
</reference>
<dbReference type="RefSeq" id="WP_143095712.1">
    <property type="nucleotide sequence ID" value="NZ_FOVI01000072.1"/>
</dbReference>
<dbReference type="SMART" id="SM00481">
    <property type="entry name" value="POLIIIAc"/>
    <property type="match status" value="1"/>
</dbReference>
<dbReference type="Pfam" id="PF02811">
    <property type="entry name" value="PHP"/>
    <property type="match status" value="1"/>
</dbReference>
<accession>A0A1I5H1W5</accession>
<dbReference type="PANTHER" id="PTHR32294">
    <property type="entry name" value="DNA POLYMERASE III SUBUNIT ALPHA"/>
    <property type="match status" value="1"/>
</dbReference>
<dbReference type="AlphaFoldDB" id="A0A1I5H1W5"/>
<dbReference type="InterPro" id="IPR016195">
    <property type="entry name" value="Pol/histidinol_Pase-like"/>
</dbReference>
<keyword evidence="3" id="KW-1185">Reference proteome</keyword>
<proteinExistence type="predicted"/>
<organism evidence="2 3">
    <name type="scientific">Paenimyroides ummariense</name>
    <dbReference type="NCBI Taxonomy" id="913024"/>
    <lineage>
        <taxon>Bacteria</taxon>
        <taxon>Pseudomonadati</taxon>
        <taxon>Bacteroidota</taxon>
        <taxon>Flavobacteriia</taxon>
        <taxon>Flavobacteriales</taxon>
        <taxon>Flavobacteriaceae</taxon>
        <taxon>Paenimyroides</taxon>
    </lineage>
</organism>
<dbReference type="CDD" id="cd07431">
    <property type="entry name" value="PHP_PolIIIA"/>
    <property type="match status" value="1"/>
</dbReference>
<name>A0A1I5H1W5_9FLAO</name>
<gene>
    <name evidence="2" type="ORF">SAMN05421741_1721</name>
</gene>
<evidence type="ECO:0000313" key="3">
    <source>
        <dbReference type="Proteomes" id="UP000199036"/>
    </source>
</evidence>
<dbReference type="InterPro" id="IPR004805">
    <property type="entry name" value="DnaE2/DnaE/PolC"/>
</dbReference>
<evidence type="ECO:0000259" key="1">
    <source>
        <dbReference type="SMART" id="SM00481"/>
    </source>
</evidence>
<dbReference type="OrthoDB" id="9803237at2"/>
<feature type="non-terminal residue" evidence="2">
    <location>
        <position position="173"/>
    </location>
</feature>
<dbReference type="EMBL" id="FOVI01000072">
    <property type="protein sequence ID" value="SFO42197.1"/>
    <property type="molecule type" value="Genomic_DNA"/>
</dbReference>
<protein>
    <submittedName>
        <fullName evidence="2">DNA polymerase-3 subunit alpha</fullName>
    </submittedName>
</protein>
<dbReference type="GO" id="GO:0006260">
    <property type="term" value="P:DNA replication"/>
    <property type="evidence" value="ECO:0007669"/>
    <property type="project" value="InterPro"/>
</dbReference>
<dbReference type="GO" id="GO:0008408">
    <property type="term" value="F:3'-5' exonuclease activity"/>
    <property type="evidence" value="ECO:0007669"/>
    <property type="project" value="InterPro"/>
</dbReference>
<dbReference type="Proteomes" id="UP000199036">
    <property type="component" value="Unassembled WGS sequence"/>
</dbReference>
<dbReference type="SUPFAM" id="SSF89550">
    <property type="entry name" value="PHP domain-like"/>
    <property type="match status" value="1"/>
</dbReference>